<evidence type="ECO:0000259" key="6">
    <source>
        <dbReference type="PROSITE" id="PS50850"/>
    </source>
</evidence>
<dbReference type="RefSeq" id="XP_064661151.1">
    <property type="nucleotide sequence ID" value="XM_064801200.1"/>
</dbReference>
<feature type="transmembrane region" description="Helical" evidence="5">
    <location>
        <begin position="324"/>
        <end position="348"/>
    </location>
</feature>
<keyword evidence="3 5" id="KW-1133">Transmembrane helix</keyword>
<dbReference type="InterPro" id="IPR011701">
    <property type="entry name" value="MFS"/>
</dbReference>
<dbReference type="Proteomes" id="UP001337655">
    <property type="component" value="Unassembled WGS sequence"/>
</dbReference>
<feature type="transmembrane region" description="Helical" evidence="5">
    <location>
        <begin position="252"/>
        <end position="274"/>
    </location>
</feature>
<feature type="transmembrane region" description="Helical" evidence="5">
    <location>
        <begin position="295"/>
        <end position="312"/>
    </location>
</feature>
<evidence type="ECO:0000256" key="2">
    <source>
        <dbReference type="ARBA" id="ARBA00022692"/>
    </source>
</evidence>
<feature type="transmembrane region" description="Helical" evidence="5">
    <location>
        <begin position="132"/>
        <end position="152"/>
    </location>
</feature>
<organism evidence="7 8">
    <name type="scientific">Saxophila tyrrhenica</name>
    <dbReference type="NCBI Taxonomy" id="1690608"/>
    <lineage>
        <taxon>Eukaryota</taxon>
        <taxon>Fungi</taxon>
        <taxon>Dikarya</taxon>
        <taxon>Ascomycota</taxon>
        <taxon>Pezizomycotina</taxon>
        <taxon>Dothideomycetes</taxon>
        <taxon>Dothideomycetidae</taxon>
        <taxon>Mycosphaerellales</taxon>
        <taxon>Extremaceae</taxon>
        <taxon>Saxophila</taxon>
    </lineage>
</organism>
<keyword evidence="4 5" id="KW-0472">Membrane</keyword>
<dbReference type="InterPro" id="IPR036259">
    <property type="entry name" value="MFS_trans_sf"/>
</dbReference>
<comment type="subcellular location">
    <subcellularLocation>
        <location evidence="1">Membrane</location>
        <topology evidence="1">Multi-pass membrane protein</topology>
    </subcellularLocation>
</comment>
<evidence type="ECO:0000313" key="8">
    <source>
        <dbReference type="Proteomes" id="UP001337655"/>
    </source>
</evidence>
<accession>A0AAV9PJB8</accession>
<evidence type="ECO:0000256" key="5">
    <source>
        <dbReference type="SAM" id="Phobius"/>
    </source>
</evidence>
<dbReference type="InterPro" id="IPR020846">
    <property type="entry name" value="MFS_dom"/>
</dbReference>
<evidence type="ECO:0000313" key="7">
    <source>
        <dbReference type="EMBL" id="KAK5172307.1"/>
    </source>
</evidence>
<gene>
    <name evidence="7" type="ORF">LTR77_003945</name>
</gene>
<feature type="transmembrane region" description="Helical" evidence="5">
    <location>
        <begin position="426"/>
        <end position="444"/>
    </location>
</feature>
<dbReference type="Pfam" id="PF07690">
    <property type="entry name" value="MFS_1"/>
    <property type="match status" value="1"/>
</dbReference>
<feature type="transmembrane region" description="Helical" evidence="5">
    <location>
        <begin position="225"/>
        <end position="246"/>
    </location>
</feature>
<dbReference type="SUPFAM" id="SSF103473">
    <property type="entry name" value="MFS general substrate transporter"/>
    <property type="match status" value="1"/>
</dbReference>
<dbReference type="PANTHER" id="PTHR42718">
    <property type="entry name" value="MAJOR FACILITATOR SUPERFAMILY MULTIDRUG TRANSPORTER MFSC"/>
    <property type="match status" value="1"/>
</dbReference>
<evidence type="ECO:0000256" key="4">
    <source>
        <dbReference type="ARBA" id="ARBA00023136"/>
    </source>
</evidence>
<evidence type="ECO:0000256" key="1">
    <source>
        <dbReference type="ARBA" id="ARBA00004141"/>
    </source>
</evidence>
<proteinExistence type="predicted"/>
<keyword evidence="2 5" id="KW-0812">Transmembrane</keyword>
<protein>
    <recommendedName>
        <fullName evidence="6">Major facilitator superfamily (MFS) profile domain-containing protein</fullName>
    </recommendedName>
</protein>
<feature type="transmembrane region" description="Helical" evidence="5">
    <location>
        <begin position="456"/>
        <end position="476"/>
    </location>
</feature>
<evidence type="ECO:0000256" key="3">
    <source>
        <dbReference type="ARBA" id="ARBA00022989"/>
    </source>
</evidence>
<feature type="transmembrane region" description="Helical" evidence="5">
    <location>
        <begin position="195"/>
        <end position="213"/>
    </location>
</feature>
<feature type="transmembrane region" description="Helical" evidence="5">
    <location>
        <begin position="164"/>
        <end position="183"/>
    </location>
</feature>
<feature type="domain" description="Major facilitator superfamily (MFS) profile" evidence="6">
    <location>
        <begin position="93"/>
        <end position="532"/>
    </location>
</feature>
<sequence length="532" mass="57840">MTAQLYPTERSLIIRPDTLDGIQQPEALTPHLERPPSPQPYTIRSVANTHYLIEKEGLPIWIEKDECWLGSSASDSEDEKATAPKKRIFTPREILFITNVCLAQHVSLAALAQTFAPLIDLSRFYNINEPGLIAWPTASYSLTLGSCILPSARLGDMYGHKKMVIIGWVWFSVTSVACGFSQYGTIQNLTPCRALQGIGPALLVPNGLALFGRNFPMGVKRNVEISLFGGSGPLGVVTGAVFSSLIAETASWPWSFWVLSTVAALISVLSYLVIPADNLPPHLDLSKKSRKHFDFLGAFTGVGGLILINFALNQAPLVNWSNPYIGVTLGLGVILIAAFVYVELVVAHQPLIPLKGLKKVAGLTLSCVAVGWASHGIWSYYMFLLIEQTRHHTPLEAYLRFWPVAPVGLAAALAVSFLLKRLRVSFLMSTAMLCFLLGCLFLVTAPADQGYFPNTFLSVIITPFGMNWSFPTAVILMSNAVHREHQGIAASLVSTMVNYSISTGLGLAGSVDHILQQSTACWQATARRGISG</sequence>
<name>A0AAV9PJB8_9PEZI</name>
<feature type="transmembrane region" description="Helical" evidence="5">
    <location>
        <begin position="94"/>
        <end position="112"/>
    </location>
</feature>
<keyword evidence="8" id="KW-1185">Reference proteome</keyword>
<dbReference type="PROSITE" id="PS50850">
    <property type="entry name" value="MFS"/>
    <property type="match status" value="1"/>
</dbReference>
<dbReference type="AlphaFoldDB" id="A0AAV9PJB8"/>
<comment type="caution">
    <text evidence="7">The sequence shown here is derived from an EMBL/GenBank/DDBJ whole genome shotgun (WGS) entry which is preliminary data.</text>
</comment>
<dbReference type="EMBL" id="JAVRRT010000005">
    <property type="protein sequence ID" value="KAK5172307.1"/>
    <property type="molecule type" value="Genomic_DNA"/>
</dbReference>
<feature type="transmembrane region" description="Helical" evidence="5">
    <location>
        <begin position="360"/>
        <end position="381"/>
    </location>
</feature>
<dbReference type="PANTHER" id="PTHR42718:SF1">
    <property type="entry name" value="LOW AFFINITY AMMONIUM TRANSPORTER"/>
    <property type="match status" value="1"/>
</dbReference>
<dbReference type="Gene3D" id="1.20.1250.20">
    <property type="entry name" value="MFS general substrate transporter like domains"/>
    <property type="match status" value="1"/>
</dbReference>
<reference evidence="7 8" key="1">
    <citation type="submission" date="2023-08" db="EMBL/GenBank/DDBJ databases">
        <title>Black Yeasts Isolated from many extreme environments.</title>
        <authorList>
            <person name="Coleine C."/>
            <person name="Stajich J.E."/>
            <person name="Selbmann L."/>
        </authorList>
    </citation>
    <scope>NUCLEOTIDE SEQUENCE [LARGE SCALE GENOMIC DNA]</scope>
    <source>
        <strain evidence="7 8">CCFEE 5935</strain>
    </source>
</reference>
<feature type="transmembrane region" description="Helical" evidence="5">
    <location>
        <begin position="401"/>
        <end position="419"/>
    </location>
</feature>
<dbReference type="Gene3D" id="1.20.1720.10">
    <property type="entry name" value="Multidrug resistance protein D"/>
    <property type="match status" value="1"/>
</dbReference>
<dbReference type="GeneID" id="89925291"/>
<dbReference type="GO" id="GO:0016020">
    <property type="term" value="C:membrane"/>
    <property type="evidence" value="ECO:0007669"/>
    <property type="project" value="UniProtKB-SubCell"/>
</dbReference>
<dbReference type="GO" id="GO:0022857">
    <property type="term" value="F:transmembrane transporter activity"/>
    <property type="evidence" value="ECO:0007669"/>
    <property type="project" value="InterPro"/>
</dbReference>